<dbReference type="RefSeq" id="WP_378483523.1">
    <property type="nucleotide sequence ID" value="NZ_JBHUFB010000003.1"/>
</dbReference>
<evidence type="ECO:0000256" key="1">
    <source>
        <dbReference type="SAM" id="MobiDB-lite"/>
    </source>
</evidence>
<reference evidence="3" key="1">
    <citation type="journal article" date="2019" name="Int. J. Syst. Evol. Microbiol.">
        <title>The Global Catalogue of Microorganisms (GCM) 10K type strain sequencing project: providing services to taxonomists for standard genome sequencing and annotation.</title>
        <authorList>
            <consortium name="The Broad Institute Genomics Platform"/>
            <consortium name="The Broad Institute Genome Sequencing Center for Infectious Disease"/>
            <person name="Wu L."/>
            <person name="Ma J."/>
        </authorList>
    </citation>
    <scope>NUCLEOTIDE SEQUENCE [LARGE SCALE GENOMIC DNA]</scope>
    <source>
        <strain evidence="3">DT72</strain>
    </source>
</reference>
<dbReference type="PANTHER" id="PTHR43664">
    <property type="entry name" value="MONOAMINE OXIDASE-RELATED"/>
    <property type="match status" value="1"/>
</dbReference>
<dbReference type="Gene3D" id="3.10.129.10">
    <property type="entry name" value="Hotdog Thioesterase"/>
    <property type="match status" value="2"/>
</dbReference>
<gene>
    <name evidence="2" type="ORF">ACFSJG_01950</name>
</gene>
<organism evidence="2 3">
    <name type="scientific">Rhodococcus gannanensis</name>
    <dbReference type="NCBI Taxonomy" id="1960308"/>
    <lineage>
        <taxon>Bacteria</taxon>
        <taxon>Bacillati</taxon>
        <taxon>Actinomycetota</taxon>
        <taxon>Actinomycetes</taxon>
        <taxon>Mycobacteriales</taxon>
        <taxon>Nocardiaceae</taxon>
        <taxon>Rhodococcus</taxon>
    </lineage>
</organism>
<keyword evidence="3" id="KW-1185">Reference proteome</keyword>
<dbReference type="Proteomes" id="UP001597286">
    <property type="component" value="Unassembled WGS sequence"/>
</dbReference>
<dbReference type="PANTHER" id="PTHR43664:SF1">
    <property type="entry name" value="BETA-METHYLMALYL-COA DEHYDRATASE"/>
    <property type="match status" value="1"/>
</dbReference>
<evidence type="ECO:0000313" key="2">
    <source>
        <dbReference type="EMBL" id="MFD1810964.1"/>
    </source>
</evidence>
<comment type="caution">
    <text evidence="2">The sequence shown here is derived from an EMBL/GenBank/DDBJ whole genome shotgun (WGS) entry which is preliminary data.</text>
</comment>
<dbReference type="CDD" id="cd03451">
    <property type="entry name" value="FkbR2"/>
    <property type="match status" value="1"/>
</dbReference>
<protein>
    <submittedName>
        <fullName evidence="2">MaoC family dehydratase</fullName>
    </submittedName>
</protein>
<proteinExistence type="predicted"/>
<name>A0ABW4NZQ8_9NOCA</name>
<sequence>MTTPDHFHTVAVGGPYFDELTVGQVFDTAPAVTLTDGLAAAHHAILGDRLRLPLDAHLSTAVAGGPIAHPGLVIDVAIGQSTLVTHHVKANLFYRGLRLHRLPLIGDTLRTTAEVVGLKSNSVKPGRAATGLAALRITTVDEYERTVLDFHRCAMLPVRPGVDPASAIRSDDLSGSGSEAAPARSTPAGMDLDVYRNRVPGTHFDPDLVGIRFTSSGDVVTSAPELARLTLNVAATHHDERVGAAGRLVYGGHTIGIALGQAARALPNMVTVLGWQSCDHTGPVAEGDTLTSDLYVESATPLPAGGGTLDLRSVVHAHRGGADPAPVLDWRFTALFA</sequence>
<dbReference type="InterPro" id="IPR029069">
    <property type="entry name" value="HotDog_dom_sf"/>
</dbReference>
<dbReference type="EMBL" id="JBHUFB010000003">
    <property type="protein sequence ID" value="MFD1810964.1"/>
    <property type="molecule type" value="Genomic_DNA"/>
</dbReference>
<dbReference type="SUPFAM" id="SSF54637">
    <property type="entry name" value="Thioesterase/thiol ester dehydrase-isomerase"/>
    <property type="match status" value="2"/>
</dbReference>
<dbReference type="InterPro" id="IPR016790">
    <property type="entry name" value="Thiol_ester_hydratase_Rv0216"/>
</dbReference>
<evidence type="ECO:0000313" key="3">
    <source>
        <dbReference type="Proteomes" id="UP001597286"/>
    </source>
</evidence>
<accession>A0ABW4NZQ8</accession>
<dbReference type="InterPro" id="IPR052342">
    <property type="entry name" value="MCH/BMMD"/>
</dbReference>
<feature type="region of interest" description="Disordered" evidence="1">
    <location>
        <begin position="167"/>
        <end position="188"/>
    </location>
</feature>
<dbReference type="PIRSF" id="PIRSF021494">
    <property type="entry name" value="Rv0216_prd"/>
    <property type="match status" value="1"/>
</dbReference>